<accession>A0A8T5ZLY9</accession>
<dbReference type="Proteomes" id="UP000460875">
    <property type="component" value="Unassembled WGS sequence"/>
</dbReference>
<dbReference type="SUPFAM" id="SSF55594">
    <property type="entry name" value="HPr-like"/>
    <property type="match status" value="1"/>
</dbReference>
<comment type="caution">
    <text evidence="2">The sequence shown here is derived from an EMBL/GenBank/DDBJ whole genome shotgun (WGS) entry which is preliminary data.</text>
</comment>
<evidence type="ECO:0000313" key="3">
    <source>
        <dbReference type="Proteomes" id="UP000460875"/>
    </source>
</evidence>
<reference evidence="2 3" key="1">
    <citation type="submission" date="2019-12" db="EMBL/GenBank/DDBJ databases">
        <title>Enteriobacteria Tanzani isolates_8377-8380.</title>
        <authorList>
            <person name="Subbiah M."/>
            <person name="Call D."/>
        </authorList>
    </citation>
    <scope>NUCLEOTIDE SEQUENCE [LARGE SCALE GENOMIC DNA]</scope>
    <source>
        <strain evidence="2 3">8379wE2</strain>
    </source>
</reference>
<dbReference type="PROSITE" id="PS00369">
    <property type="entry name" value="PTS_HPR_HIS"/>
    <property type="match status" value="1"/>
</dbReference>
<sequence>MALIVEFICELPNGVHARPASHVETLCNTFSSQIEWHN</sequence>
<dbReference type="InterPro" id="IPR035895">
    <property type="entry name" value="HPr-like_sf"/>
</dbReference>
<name>A0A8T5ZLY9_ECOLX</name>
<organism evidence="2 3">
    <name type="scientific">Escherichia coli</name>
    <dbReference type="NCBI Taxonomy" id="562"/>
    <lineage>
        <taxon>Bacteria</taxon>
        <taxon>Pseudomonadati</taxon>
        <taxon>Pseudomonadota</taxon>
        <taxon>Gammaproteobacteria</taxon>
        <taxon>Enterobacterales</taxon>
        <taxon>Enterobacteriaceae</taxon>
        <taxon>Escherichia</taxon>
    </lineage>
</organism>
<feature type="domain" description="HPr" evidence="1">
    <location>
        <begin position="2"/>
        <end position="38"/>
    </location>
</feature>
<feature type="non-terminal residue" evidence="2">
    <location>
        <position position="38"/>
    </location>
</feature>
<evidence type="ECO:0000259" key="1">
    <source>
        <dbReference type="PROSITE" id="PS51350"/>
    </source>
</evidence>
<proteinExistence type="predicted"/>
<dbReference type="GO" id="GO:0016740">
    <property type="term" value="F:transferase activity"/>
    <property type="evidence" value="ECO:0007669"/>
    <property type="project" value="UniProtKB-KW"/>
</dbReference>
<dbReference type="AlphaFoldDB" id="A0A8T5ZLY9"/>
<protein>
    <submittedName>
        <fullName evidence="2">Multiphosphoryl transferase</fullName>
    </submittedName>
</protein>
<dbReference type="InterPro" id="IPR000032">
    <property type="entry name" value="HPr-like"/>
</dbReference>
<keyword evidence="2" id="KW-0808">Transferase</keyword>
<gene>
    <name evidence="2" type="ORF">GP975_25585</name>
</gene>
<dbReference type="InterPro" id="IPR001020">
    <property type="entry name" value="PTS_HPr_His_P_site"/>
</dbReference>
<evidence type="ECO:0000313" key="2">
    <source>
        <dbReference type="EMBL" id="MWR41354.1"/>
    </source>
</evidence>
<dbReference type="EMBL" id="WTQT01001011">
    <property type="protein sequence ID" value="MWR41354.1"/>
    <property type="molecule type" value="Genomic_DNA"/>
</dbReference>
<dbReference type="PROSITE" id="PS51350">
    <property type="entry name" value="PTS_HPR_DOM"/>
    <property type="match status" value="1"/>
</dbReference>
<dbReference type="Pfam" id="PF00381">
    <property type="entry name" value="PTS-HPr"/>
    <property type="match status" value="1"/>
</dbReference>